<dbReference type="EMBL" id="KV426004">
    <property type="protein sequence ID" value="KZV92641.1"/>
    <property type="molecule type" value="Genomic_DNA"/>
</dbReference>
<name>A0A165HYK1_EXIGL</name>
<dbReference type="Gene3D" id="3.10.580.10">
    <property type="entry name" value="CBS-domain"/>
    <property type="match status" value="2"/>
</dbReference>
<organism evidence="6 7">
    <name type="scientific">Exidia glandulosa HHB12029</name>
    <dbReference type="NCBI Taxonomy" id="1314781"/>
    <lineage>
        <taxon>Eukaryota</taxon>
        <taxon>Fungi</taxon>
        <taxon>Dikarya</taxon>
        <taxon>Basidiomycota</taxon>
        <taxon>Agaricomycotina</taxon>
        <taxon>Agaricomycetes</taxon>
        <taxon>Auriculariales</taxon>
        <taxon>Exidiaceae</taxon>
        <taxon>Exidia</taxon>
    </lineage>
</organism>
<keyword evidence="1" id="KW-0677">Repeat</keyword>
<dbReference type="Proteomes" id="UP000077266">
    <property type="component" value="Unassembled WGS sequence"/>
</dbReference>
<feature type="compositionally biased region" description="Low complexity" evidence="4">
    <location>
        <begin position="415"/>
        <end position="424"/>
    </location>
</feature>
<protein>
    <recommendedName>
        <fullName evidence="5">CBS domain-containing protein</fullName>
    </recommendedName>
</protein>
<gene>
    <name evidence="6" type="ORF">EXIGLDRAFT_718099</name>
</gene>
<dbReference type="PANTHER" id="PTHR13780">
    <property type="entry name" value="AMP-ACTIVATED PROTEIN KINASE, GAMMA REGULATORY SUBUNIT"/>
    <property type="match status" value="1"/>
</dbReference>
<sequence length="496" mass="52406">MTQNRRYSAFEYNDLDSPGTSLLTSYFEAASIADLPALEAHELIDSPVITVDGDESVEAACKALLDHKTNCIAVKAADGQYLGLFDYADVNAFLVLAVNSHNLRPFELADQRITEILACAKKGHVPVRLVVNLSEKNPLVILPQNADLISLLSVFSRGTHQVIIEDDSHDLLGIVSDMSLIQWFMTNAGTHPGLASVLIAPLTTLPGIYQHPVISSSSDDTLLDAMRLLSEQGVSSVAVVDPIGMLLSAISVRDIGRRVVPSENKRILDMSLANFITLIKAEDGATDGVDKFPVYSVLPSSTLSYTMQKLLATNAHRVFLTDDPACPPSPPVSFSGLGGLSHSPGTPPPGNPSMPMSGLGNLRGVVSVLDVLSVFARLLGLEDVDPARAARHRRASSASIRSSGSRSLSRHSAHSSRSSLSLGGAELGRTLSGSSAPTSVSETSQSVRKKRVRLSLGNFVDPANTAGMQMSASVSGGRVPGFIGALTPLEPPEGTG</sequence>
<evidence type="ECO:0000259" key="5">
    <source>
        <dbReference type="PROSITE" id="PS51371"/>
    </source>
</evidence>
<feature type="region of interest" description="Disordered" evidence="4">
    <location>
        <begin position="388"/>
        <end position="449"/>
    </location>
</feature>
<keyword evidence="2 3" id="KW-0129">CBS domain</keyword>
<dbReference type="PANTHER" id="PTHR13780:SF36">
    <property type="entry name" value="CBS DOMAIN-CONTAINING PROTEIN"/>
    <property type="match status" value="1"/>
</dbReference>
<dbReference type="AlphaFoldDB" id="A0A165HYK1"/>
<dbReference type="SMART" id="SM00116">
    <property type="entry name" value="CBS"/>
    <property type="match status" value="4"/>
</dbReference>
<dbReference type="CDD" id="cd02205">
    <property type="entry name" value="CBS_pair_SF"/>
    <property type="match status" value="3"/>
</dbReference>
<feature type="domain" description="CBS" evidence="5">
    <location>
        <begin position="44"/>
        <end position="103"/>
    </location>
</feature>
<dbReference type="GO" id="GO:0004865">
    <property type="term" value="F:protein serine/threonine phosphatase inhibitor activity"/>
    <property type="evidence" value="ECO:0007669"/>
    <property type="project" value="TreeGrafter"/>
</dbReference>
<feature type="compositionally biased region" description="Polar residues" evidence="4">
    <location>
        <begin position="431"/>
        <end position="446"/>
    </location>
</feature>
<evidence type="ECO:0000256" key="3">
    <source>
        <dbReference type="PROSITE-ProRule" id="PRU00703"/>
    </source>
</evidence>
<dbReference type="InterPro" id="IPR000644">
    <property type="entry name" value="CBS_dom"/>
</dbReference>
<accession>A0A165HYK1</accession>
<dbReference type="GO" id="GO:0042149">
    <property type="term" value="P:cellular response to glucose starvation"/>
    <property type="evidence" value="ECO:0007669"/>
    <property type="project" value="TreeGrafter"/>
</dbReference>
<dbReference type="InParanoid" id="A0A165HYK1"/>
<dbReference type="OrthoDB" id="449052at2759"/>
<feature type="region of interest" description="Disordered" evidence="4">
    <location>
        <begin position="330"/>
        <end position="356"/>
    </location>
</feature>
<reference evidence="6 7" key="1">
    <citation type="journal article" date="2016" name="Mol. Biol. Evol.">
        <title>Comparative Genomics of Early-Diverging Mushroom-Forming Fungi Provides Insights into the Origins of Lignocellulose Decay Capabilities.</title>
        <authorList>
            <person name="Nagy L.G."/>
            <person name="Riley R."/>
            <person name="Tritt A."/>
            <person name="Adam C."/>
            <person name="Daum C."/>
            <person name="Floudas D."/>
            <person name="Sun H."/>
            <person name="Yadav J.S."/>
            <person name="Pangilinan J."/>
            <person name="Larsson K.H."/>
            <person name="Matsuura K."/>
            <person name="Barry K."/>
            <person name="Labutti K."/>
            <person name="Kuo R."/>
            <person name="Ohm R.A."/>
            <person name="Bhattacharya S.S."/>
            <person name="Shirouzu T."/>
            <person name="Yoshinaga Y."/>
            <person name="Martin F.M."/>
            <person name="Grigoriev I.V."/>
            <person name="Hibbett D.S."/>
        </authorList>
    </citation>
    <scope>NUCLEOTIDE SEQUENCE [LARGE SCALE GENOMIC DNA]</scope>
    <source>
        <strain evidence="6 7">HHB12029</strain>
    </source>
</reference>
<evidence type="ECO:0000256" key="4">
    <source>
        <dbReference type="SAM" id="MobiDB-lite"/>
    </source>
</evidence>
<dbReference type="Pfam" id="PF00571">
    <property type="entry name" value="CBS"/>
    <property type="match status" value="2"/>
</dbReference>
<dbReference type="STRING" id="1314781.A0A165HYK1"/>
<feature type="domain" description="CBS" evidence="5">
    <location>
        <begin position="209"/>
        <end position="266"/>
    </location>
</feature>
<evidence type="ECO:0000256" key="2">
    <source>
        <dbReference type="ARBA" id="ARBA00023122"/>
    </source>
</evidence>
<proteinExistence type="predicted"/>
<evidence type="ECO:0000313" key="7">
    <source>
        <dbReference type="Proteomes" id="UP000077266"/>
    </source>
</evidence>
<dbReference type="FunCoup" id="A0A165HYK1">
    <property type="interactions" value="50"/>
</dbReference>
<feature type="compositionally biased region" description="Low complexity" evidence="4">
    <location>
        <begin position="396"/>
        <end position="407"/>
    </location>
</feature>
<dbReference type="InterPro" id="IPR046342">
    <property type="entry name" value="CBS_dom_sf"/>
</dbReference>
<dbReference type="InterPro" id="IPR050511">
    <property type="entry name" value="AMPK_gamma/SDS23_families"/>
</dbReference>
<keyword evidence="7" id="KW-1185">Reference proteome</keyword>
<dbReference type="SUPFAM" id="SSF54631">
    <property type="entry name" value="CBS-domain pair"/>
    <property type="match status" value="2"/>
</dbReference>
<dbReference type="PROSITE" id="PS51371">
    <property type="entry name" value="CBS"/>
    <property type="match status" value="2"/>
</dbReference>
<evidence type="ECO:0000313" key="6">
    <source>
        <dbReference type="EMBL" id="KZV92641.1"/>
    </source>
</evidence>
<evidence type="ECO:0000256" key="1">
    <source>
        <dbReference type="ARBA" id="ARBA00022737"/>
    </source>
</evidence>